<accession>A0A511QP06</accession>
<dbReference type="RefSeq" id="WP_119008509.1">
    <property type="nucleotide sequence ID" value="NZ_BJXK01000004.1"/>
</dbReference>
<evidence type="ECO:0000313" key="2">
    <source>
        <dbReference type="EMBL" id="GEM79065.1"/>
    </source>
</evidence>
<keyword evidence="1" id="KW-0732">Signal</keyword>
<reference evidence="2 3" key="1">
    <citation type="submission" date="2019-07" db="EMBL/GenBank/DDBJ databases">
        <title>Whole genome shotgun sequence of Vibrio superstes NBRC 103154.</title>
        <authorList>
            <person name="Hosoyama A."/>
            <person name="Uohara A."/>
            <person name="Ohji S."/>
            <person name="Ichikawa N."/>
        </authorList>
    </citation>
    <scope>NUCLEOTIDE SEQUENCE [LARGE SCALE GENOMIC DNA]</scope>
    <source>
        <strain evidence="2 3">NBRC 103154</strain>
    </source>
</reference>
<organism evidence="2 3">
    <name type="scientific">Vibrio superstes NBRC 103154</name>
    <dbReference type="NCBI Taxonomy" id="1219062"/>
    <lineage>
        <taxon>Bacteria</taxon>
        <taxon>Pseudomonadati</taxon>
        <taxon>Pseudomonadota</taxon>
        <taxon>Gammaproteobacteria</taxon>
        <taxon>Vibrionales</taxon>
        <taxon>Vibrionaceae</taxon>
        <taxon>Vibrio</taxon>
    </lineage>
</organism>
<gene>
    <name evidence="2" type="ORF">VSU01S_13100</name>
</gene>
<dbReference type="EMBL" id="BJXK01000004">
    <property type="protein sequence ID" value="GEM79065.1"/>
    <property type="molecule type" value="Genomic_DNA"/>
</dbReference>
<keyword evidence="3" id="KW-1185">Reference proteome</keyword>
<feature type="chain" id="PRO_5022091590" description="GYD domain-containing protein" evidence="1">
    <location>
        <begin position="28"/>
        <end position="171"/>
    </location>
</feature>
<dbReference type="Proteomes" id="UP000321113">
    <property type="component" value="Unassembled WGS sequence"/>
</dbReference>
<dbReference type="AlphaFoldDB" id="A0A511QP06"/>
<dbReference type="Pfam" id="PF08734">
    <property type="entry name" value="GYD"/>
    <property type="match status" value="1"/>
</dbReference>
<comment type="caution">
    <text evidence="2">The sequence shown here is derived from an EMBL/GenBank/DDBJ whole genome shotgun (WGS) entry which is preliminary data.</text>
</comment>
<sequence>MPISRKVITSLVLAASTIAGSSFYAQAHVGADEKDKAPKAKTEQVAKKAAPEATERKRYFMFISDYNSQGWDAIMAAPSDRFADSKAGVEALGGRMLSYYFGLTDNKGYVLMEIPDNPELIKALHLMPLANGNLNSWTSIELMSAADMQGAMEMGNVLRGKPELNKNSKQY</sequence>
<dbReference type="OrthoDB" id="7708026at2"/>
<protein>
    <recommendedName>
        <fullName evidence="4">GYD domain-containing protein</fullName>
    </recommendedName>
</protein>
<dbReference type="InterPro" id="IPR014845">
    <property type="entry name" value="GYD/TTHA1554"/>
</dbReference>
<evidence type="ECO:0000313" key="3">
    <source>
        <dbReference type="Proteomes" id="UP000321113"/>
    </source>
</evidence>
<name>A0A511QP06_9VIBR</name>
<evidence type="ECO:0000256" key="1">
    <source>
        <dbReference type="SAM" id="SignalP"/>
    </source>
</evidence>
<evidence type="ECO:0008006" key="4">
    <source>
        <dbReference type="Google" id="ProtNLM"/>
    </source>
</evidence>
<proteinExistence type="predicted"/>
<feature type="signal peptide" evidence="1">
    <location>
        <begin position="1"/>
        <end position="27"/>
    </location>
</feature>